<organism evidence="2 3">
    <name type="scientific">Brachionus plicatilis</name>
    <name type="common">Marine rotifer</name>
    <name type="synonym">Brachionus muelleri</name>
    <dbReference type="NCBI Taxonomy" id="10195"/>
    <lineage>
        <taxon>Eukaryota</taxon>
        <taxon>Metazoa</taxon>
        <taxon>Spiralia</taxon>
        <taxon>Gnathifera</taxon>
        <taxon>Rotifera</taxon>
        <taxon>Eurotatoria</taxon>
        <taxon>Monogononta</taxon>
        <taxon>Pseudotrocha</taxon>
        <taxon>Ploima</taxon>
        <taxon>Brachionidae</taxon>
        <taxon>Brachionus</taxon>
    </lineage>
</organism>
<evidence type="ECO:0000313" key="2">
    <source>
        <dbReference type="EMBL" id="RNA19560.1"/>
    </source>
</evidence>
<feature type="compositionally biased region" description="Polar residues" evidence="1">
    <location>
        <begin position="111"/>
        <end position="126"/>
    </location>
</feature>
<name>A0A3M7R7P5_BRAPC</name>
<proteinExistence type="predicted"/>
<reference evidence="2 3" key="1">
    <citation type="journal article" date="2018" name="Sci. Rep.">
        <title>Genomic signatures of local adaptation to the degree of environmental predictability in rotifers.</title>
        <authorList>
            <person name="Franch-Gras L."/>
            <person name="Hahn C."/>
            <person name="Garcia-Roger E.M."/>
            <person name="Carmona M.J."/>
            <person name="Serra M."/>
            <person name="Gomez A."/>
        </authorList>
    </citation>
    <scope>NUCLEOTIDE SEQUENCE [LARGE SCALE GENOMIC DNA]</scope>
    <source>
        <strain evidence="2">HYR1</strain>
    </source>
</reference>
<gene>
    <name evidence="2" type="ORF">BpHYR1_044762</name>
</gene>
<protein>
    <submittedName>
        <fullName evidence="2">Uncharacterized protein</fullName>
    </submittedName>
</protein>
<accession>A0A3M7R7P5</accession>
<comment type="caution">
    <text evidence="2">The sequence shown here is derived from an EMBL/GenBank/DDBJ whole genome shotgun (WGS) entry which is preliminary data.</text>
</comment>
<feature type="region of interest" description="Disordered" evidence="1">
    <location>
        <begin position="101"/>
        <end position="126"/>
    </location>
</feature>
<evidence type="ECO:0000313" key="3">
    <source>
        <dbReference type="Proteomes" id="UP000276133"/>
    </source>
</evidence>
<evidence type="ECO:0000256" key="1">
    <source>
        <dbReference type="SAM" id="MobiDB-lite"/>
    </source>
</evidence>
<dbReference type="AlphaFoldDB" id="A0A3M7R7P5"/>
<dbReference type="EMBL" id="REGN01004020">
    <property type="protein sequence ID" value="RNA19560.1"/>
    <property type="molecule type" value="Genomic_DNA"/>
</dbReference>
<dbReference type="Proteomes" id="UP000276133">
    <property type="component" value="Unassembled WGS sequence"/>
</dbReference>
<sequence length="336" mass="39215">MNEHEFPSPTSDETCYFSALEEIQPNEQLQRQQAIDSIDSEHYYTQLRLDNMASRTYFKIEIKDNKGESIYHFDIDRDSSASSNKVIIQNESRIDVKKMEPEHDDPFEPKFTSTRIGGNKNSNCSTSNEEIEKILDELTDDLKKNFEKKVKNSKFRHESLDQVIEDTLDETGFEDMTDSLIHSVAAESQSYSKLNESLKSNELNDTFNSTQNEISLIRHSFNLVKKVNLSNIGQVYDQFFRKLEILAEAATSKVRPVARVFRDLFSLNFQGAIRNLSVISFTDRWNVIKNMLYYSARMILLRISSLYRSDSVVNSTIRNFFNQIISYIRNFQYLHY</sequence>
<keyword evidence="3" id="KW-1185">Reference proteome</keyword>
<dbReference type="OrthoDB" id="10649553at2759"/>